<dbReference type="InParanoid" id="A0A194WXS1"/>
<feature type="region of interest" description="Disordered" evidence="1">
    <location>
        <begin position="35"/>
        <end position="59"/>
    </location>
</feature>
<dbReference type="AlphaFoldDB" id="A0A194WXS1"/>
<gene>
    <name evidence="2" type="ORF">LY89DRAFT_672868</name>
</gene>
<reference evidence="2 3" key="1">
    <citation type="submission" date="2015-10" db="EMBL/GenBank/DDBJ databases">
        <title>Full genome of DAOMC 229536 Phialocephala scopiformis, a fungal endophyte of spruce producing the potent anti-insectan compound rugulosin.</title>
        <authorList>
            <consortium name="DOE Joint Genome Institute"/>
            <person name="Walker A.K."/>
            <person name="Frasz S.L."/>
            <person name="Seifert K.A."/>
            <person name="Miller J.D."/>
            <person name="Mondo S.J."/>
            <person name="Labutti K."/>
            <person name="Lipzen A."/>
            <person name="Dockter R."/>
            <person name="Kennedy M."/>
            <person name="Grigoriev I.V."/>
            <person name="Spatafora J.W."/>
        </authorList>
    </citation>
    <scope>NUCLEOTIDE SEQUENCE [LARGE SCALE GENOMIC DNA]</scope>
    <source>
        <strain evidence="2 3">CBS 120377</strain>
    </source>
</reference>
<protein>
    <submittedName>
        <fullName evidence="2">Uncharacterized protein</fullName>
    </submittedName>
</protein>
<feature type="compositionally biased region" description="Basic and acidic residues" evidence="1">
    <location>
        <begin position="83"/>
        <end position="100"/>
    </location>
</feature>
<dbReference type="GeneID" id="28823040"/>
<dbReference type="KEGG" id="psco:LY89DRAFT_672868"/>
<feature type="region of interest" description="Disordered" evidence="1">
    <location>
        <begin position="72"/>
        <end position="145"/>
    </location>
</feature>
<dbReference type="Proteomes" id="UP000070700">
    <property type="component" value="Unassembled WGS sequence"/>
</dbReference>
<evidence type="ECO:0000313" key="3">
    <source>
        <dbReference type="Proteomes" id="UP000070700"/>
    </source>
</evidence>
<accession>A0A194WXS1</accession>
<evidence type="ECO:0000256" key="1">
    <source>
        <dbReference type="SAM" id="MobiDB-lite"/>
    </source>
</evidence>
<keyword evidence="3" id="KW-1185">Reference proteome</keyword>
<name>A0A194WXS1_MOLSC</name>
<proteinExistence type="predicted"/>
<evidence type="ECO:0000313" key="2">
    <source>
        <dbReference type="EMBL" id="KUJ12730.1"/>
    </source>
</evidence>
<organism evidence="2 3">
    <name type="scientific">Mollisia scopiformis</name>
    <name type="common">Conifer needle endophyte fungus</name>
    <name type="synonym">Phialocephala scopiformis</name>
    <dbReference type="NCBI Taxonomy" id="149040"/>
    <lineage>
        <taxon>Eukaryota</taxon>
        <taxon>Fungi</taxon>
        <taxon>Dikarya</taxon>
        <taxon>Ascomycota</taxon>
        <taxon>Pezizomycotina</taxon>
        <taxon>Leotiomycetes</taxon>
        <taxon>Helotiales</taxon>
        <taxon>Mollisiaceae</taxon>
        <taxon>Mollisia</taxon>
    </lineage>
</organism>
<sequence length="145" mass="16565">MGDDAWPKRQREDAVLWDDKFVEMVVAEESREAVVEGSRLNQDARFLRPLSGHSPGKGKDVEFLVHAIEKYLPAEDKEEDEKEERSRKSRDPEPPPHHDNPASVTPSMSRRAIKPRCSLRMAPWMTSPWTKNEGGRALQPARLVP</sequence>
<dbReference type="RefSeq" id="XP_018067085.1">
    <property type="nucleotide sequence ID" value="XM_018213314.1"/>
</dbReference>
<dbReference type="EMBL" id="KQ947423">
    <property type="protein sequence ID" value="KUJ12730.1"/>
    <property type="molecule type" value="Genomic_DNA"/>
</dbReference>